<feature type="transmembrane region" description="Helical" evidence="1">
    <location>
        <begin position="175"/>
        <end position="195"/>
    </location>
</feature>
<dbReference type="EMBL" id="CP062938">
    <property type="protein sequence ID" value="QOL32208.1"/>
    <property type="molecule type" value="Genomic_DNA"/>
</dbReference>
<dbReference type="AlphaFoldDB" id="A0A261GE49"/>
<sequence length="218" mass="24626">MGKLFDQNNPFFRIMNVLFDLIVLNVLTLLCSIPIVTAGASFTAMHSVLWRMVRREENYISRQFFEAFKRNFKQATAFWLVVLALLAIGLGDVWILSGMDGPVRVLLEGALAITACLVLVVGQYYFVMLSRYENSVMGHVRNAAKLAFGFFPRTLGMLVIMVAFALAYLQYLGYVVPLILLLGVTLPQYCCAWLYDPIFRRLDNDVDADGKLVKSTFV</sequence>
<dbReference type="KEGG" id="beu:BE0216_06865"/>
<feature type="transmembrane region" description="Helical" evidence="1">
    <location>
        <begin position="150"/>
        <end position="169"/>
    </location>
</feature>
<evidence type="ECO:0000313" key="2">
    <source>
        <dbReference type="EMBL" id="OZG69687.1"/>
    </source>
</evidence>
<dbReference type="Proteomes" id="UP000216057">
    <property type="component" value="Unassembled WGS sequence"/>
</dbReference>
<dbReference type="RefSeq" id="WP_094635831.1">
    <property type="nucleotide sequence ID" value="NZ_CP062938.1"/>
</dbReference>
<organism evidence="2 4">
    <name type="scientific">Bifidobacterium eulemuris</name>
    <dbReference type="NCBI Taxonomy" id="1765219"/>
    <lineage>
        <taxon>Bacteria</taxon>
        <taxon>Bacillati</taxon>
        <taxon>Actinomycetota</taxon>
        <taxon>Actinomycetes</taxon>
        <taxon>Bifidobacteriales</taxon>
        <taxon>Bifidobacteriaceae</taxon>
        <taxon>Bifidobacterium</taxon>
    </lineage>
</organism>
<protein>
    <submittedName>
        <fullName evidence="3">YesL family protein</fullName>
    </submittedName>
</protein>
<reference evidence="3 5" key="2">
    <citation type="submission" date="2020-10" db="EMBL/GenBank/DDBJ databases">
        <title>Genome sequencing of Bifidobacterium eulemuris_DSMZ_100216.</title>
        <authorList>
            <person name="Kim J."/>
        </authorList>
    </citation>
    <scope>NUCLEOTIDE SEQUENCE [LARGE SCALE GENOMIC DNA]</scope>
    <source>
        <strain evidence="3 5">DSM 100216</strain>
    </source>
</reference>
<name>A0A261GE49_9BIFI</name>
<evidence type="ECO:0000313" key="3">
    <source>
        <dbReference type="EMBL" id="QOL32208.1"/>
    </source>
</evidence>
<dbReference type="OrthoDB" id="4420878at2"/>
<keyword evidence="1" id="KW-1133">Transmembrane helix</keyword>
<proteinExistence type="predicted"/>
<keyword evidence="1" id="KW-0812">Transmembrane</keyword>
<dbReference type="Pfam" id="PF04854">
    <property type="entry name" value="DUF624"/>
    <property type="match status" value="1"/>
</dbReference>
<dbReference type="InterPro" id="IPR006938">
    <property type="entry name" value="DUF624"/>
</dbReference>
<dbReference type="Proteomes" id="UP000593943">
    <property type="component" value="Chromosome"/>
</dbReference>
<dbReference type="EMBL" id="MWWZ01000001">
    <property type="protein sequence ID" value="OZG69687.1"/>
    <property type="molecule type" value="Genomic_DNA"/>
</dbReference>
<evidence type="ECO:0000313" key="5">
    <source>
        <dbReference type="Proteomes" id="UP000593943"/>
    </source>
</evidence>
<evidence type="ECO:0000256" key="1">
    <source>
        <dbReference type="SAM" id="Phobius"/>
    </source>
</evidence>
<feature type="transmembrane region" description="Helical" evidence="1">
    <location>
        <begin position="77"/>
        <end position="97"/>
    </location>
</feature>
<keyword evidence="5" id="KW-1185">Reference proteome</keyword>
<evidence type="ECO:0000313" key="4">
    <source>
        <dbReference type="Proteomes" id="UP000216057"/>
    </source>
</evidence>
<keyword evidence="1" id="KW-0472">Membrane</keyword>
<accession>A0A261GE49</accession>
<gene>
    <name evidence="3" type="ORF">BE0216_06865</name>
    <name evidence="2" type="ORF">BEUL_0104</name>
</gene>
<reference evidence="2 4" key="1">
    <citation type="journal article" date="2017" name="BMC Genomics">
        <title>Comparative genomic and phylogenomic analyses of the Bifidobacteriaceae family.</title>
        <authorList>
            <person name="Lugli G.A."/>
            <person name="Milani C."/>
            <person name="Turroni F."/>
            <person name="Duranti S."/>
            <person name="Mancabelli L."/>
            <person name="Mangifesta M."/>
            <person name="Ferrario C."/>
            <person name="Modesto M."/>
            <person name="Mattarelli P."/>
            <person name="Jiri K."/>
            <person name="van Sinderen D."/>
            <person name="Ventura M."/>
        </authorList>
    </citation>
    <scope>NUCLEOTIDE SEQUENCE [LARGE SCALE GENOMIC DNA]</scope>
    <source>
        <strain evidence="2 4">DSM 100216</strain>
    </source>
</reference>
<feature type="transmembrane region" description="Helical" evidence="1">
    <location>
        <begin position="22"/>
        <end position="45"/>
    </location>
</feature>
<feature type="transmembrane region" description="Helical" evidence="1">
    <location>
        <begin position="109"/>
        <end position="129"/>
    </location>
</feature>